<reference evidence="1 2" key="1">
    <citation type="submission" date="2023-02" db="EMBL/GenBank/DDBJ databases">
        <title>Genome sequence of Sphingobacterium sp. KACC 22765.</title>
        <authorList>
            <person name="Kim S."/>
            <person name="Heo J."/>
            <person name="Kwon S.-W."/>
        </authorList>
    </citation>
    <scope>NUCLEOTIDE SEQUENCE [LARGE SCALE GENOMIC DNA]</scope>
    <source>
        <strain evidence="1 2">KACC 22765</strain>
    </source>
</reference>
<sequence length="174" mass="20247">MRVGSIVFLVLVTFSACKNVGHEDERELRIMRELVLLRTEGLALADFVQTKAQDPKVIAMCEELHSYYEETHPEFLQICAGRQISVSDQDFDLLWNKMSERFSMGNTSVEQTCLQLCEENIRSSIRLYEEIIQKRDWEDMAYFSFIALPDLYNQQQDLEQLKVLIAGRNVQTSL</sequence>
<dbReference type="EMBL" id="CP117880">
    <property type="protein sequence ID" value="WDF70339.1"/>
    <property type="molecule type" value="Genomic_DNA"/>
</dbReference>
<name>A0ABY7WL76_9SPHI</name>
<protein>
    <recommendedName>
        <fullName evidence="3">DUF4142 domain-containing protein</fullName>
    </recommendedName>
</protein>
<evidence type="ECO:0000313" key="1">
    <source>
        <dbReference type="EMBL" id="WDF70339.1"/>
    </source>
</evidence>
<evidence type="ECO:0008006" key="3">
    <source>
        <dbReference type="Google" id="ProtNLM"/>
    </source>
</evidence>
<proteinExistence type="predicted"/>
<dbReference type="RefSeq" id="WP_274269048.1">
    <property type="nucleotide sequence ID" value="NZ_CP117880.1"/>
</dbReference>
<dbReference type="Proteomes" id="UP001221558">
    <property type="component" value="Chromosome"/>
</dbReference>
<accession>A0ABY7WL76</accession>
<evidence type="ECO:0000313" key="2">
    <source>
        <dbReference type="Proteomes" id="UP001221558"/>
    </source>
</evidence>
<gene>
    <name evidence="1" type="ORF">PQ465_08150</name>
</gene>
<dbReference type="PROSITE" id="PS51257">
    <property type="entry name" value="PROKAR_LIPOPROTEIN"/>
    <property type="match status" value="1"/>
</dbReference>
<organism evidence="1 2">
    <name type="scientific">Sphingobacterium oryzagri</name>
    <dbReference type="NCBI Taxonomy" id="3025669"/>
    <lineage>
        <taxon>Bacteria</taxon>
        <taxon>Pseudomonadati</taxon>
        <taxon>Bacteroidota</taxon>
        <taxon>Sphingobacteriia</taxon>
        <taxon>Sphingobacteriales</taxon>
        <taxon>Sphingobacteriaceae</taxon>
        <taxon>Sphingobacterium</taxon>
    </lineage>
</organism>
<keyword evidence="2" id="KW-1185">Reference proteome</keyword>